<dbReference type="Proteomes" id="UP000800035">
    <property type="component" value="Unassembled WGS sequence"/>
</dbReference>
<dbReference type="InterPro" id="IPR002656">
    <property type="entry name" value="Acyl_transf_3_dom"/>
</dbReference>
<keyword evidence="4" id="KW-1185">Reference proteome</keyword>
<dbReference type="GO" id="GO:0016747">
    <property type="term" value="F:acyltransferase activity, transferring groups other than amino-acyl groups"/>
    <property type="evidence" value="ECO:0007669"/>
    <property type="project" value="InterPro"/>
</dbReference>
<keyword evidence="1" id="KW-0472">Membrane</keyword>
<dbReference type="Pfam" id="PF01757">
    <property type="entry name" value="Acyl_transf_3"/>
    <property type="match status" value="1"/>
</dbReference>
<feature type="transmembrane region" description="Helical" evidence="1">
    <location>
        <begin position="387"/>
        <end position="405"/>
    </location>
</feature>
<dbReference type="EMBL" id="ML976998">
    <property type="protein sequence ID" value="KAF1954517.1"/>
    <property type="molecule type" value="Genomic_DNA"/>
</dbReference>
<evidence type="ECO:0000313" key="4">
    <source>
        <dbReference type="Proteomes" id="UP000800035"/>
    </source>
</evidence>
<reference evidence="3" key="1">
    <citation type="journal article" date="2020" name="Stud. Mycol.">
        <title>101 Dothideomycetes genomes: a test case for predicting lifestyles and emergence of pathogens.</title>
        <authorList>
            <person name="Haridas S."/>
            <person name="Albert R."/>
            <person name="Binder M."/>
            <person name="Bloem J."/>
            <person name="Labutti K."/>
            <person name="Salamov A."/>
            <person name="Andreopoulos B."/>
            <person name="Baker S."/>
            <person name="Barry K."/>
            <person name="Bills G."/>
            <person name="Bluhm B."/>
            <person name="Cannon C."/>
            <person name="Castanera R."/>
            <person name="Culley D."/>
            <person name="Daum C."/>
            <person name="Ezra D."/>
            <person name="Gonzalez J."/>
            <person name="Henrissat B."/>
            <person name="Kuo A."/>
            <person name="Liang C."/>
            <person name="Lipzen A."/>
            <person name="Lutzoni F."/>
            <person name="Magnuson J."/>
            <person name="Mondo S."/>
            <person name="Nolan M."/>
            <person name="Ohm R."/>
            <person name="Pangilinan J."/>
            <person name="Park H.-J."/>
            <person name="Ramirez L."/>
            <person name="Alfaro M."/>
            <person name="Sun H."/>
            <person name="Tritt A."/>
            <person name="Yoshinaga Y."/>
            <person name="Zwiers L.-H."/>
            <person name="Turgeon B."/>
            <person name="Goodwin S."/>
            <person name="Spatafora J."/>
            <person name="Crous P."/>
            <person name="Grigoriev I."/>
        </authorList>
    </citation>
    <scope>NUCLEOTIDE SEQUENCE</scope>
    <source>
        <strain evidence="3">CBS 675.92</strain>
    </source>
</reference>
<evidence type="ECO:0000313" key="3">
    <source>
        <dbReference type="EMBL" id="KAF1954517.1"/>
    </source>
</evidence>
<evidence type="ECO:0000256" key="1">
    <source>
        <dbReference type="SAM" id="Phobius"/>
    </source>
</evidence>
<organism evidence="3 4">
    <name type="scientific">Byssothecium circinans</name>
    <dbReference type="NCBI Taxonomy" id="147558"/>
    <lineage>
        <taxon>Eukaryota</taxon>
        <taxon>Fungi</taxon>
        <taxon>Dikarya</taxon>
        <taxon>Ascomycota</taxon>
        <taxon>Pezizomycotina</taxon>
        <taxon>Dothideomycetes</taxon>
        <taxon>Pleosporomycetidae</taxon>
        <taxon>Pleosporales</taxon>
        <taxon>Massarineae</taxon>
        <taxon>Massarinaceae</taxon>
        <taxon>Byssothecium</taxon>
    </lineage>
</organism>
<keyword evidence="1" id="KW-0812">Transmembrane</keyword>
<accession>A0A6A5TZY7</accession>
<feature type="transmembrane region" description="Helical" evidence="1">
    <location>
        <begin position="109"/>
        <end position="132"/>
    </location>
</feature>
<feature type="transmembrane region" description="Helical" evidence="1">
    <location>
        <begin position="178"/>
        <end position="200"/>
    </location>
</feature>
<feature type="domain" description="Acyltransferase 3" evidence="2">
    <location>
        <begin position="12"/>
        <end position="378"/>
    </location>
</feature>
<dbReference type="OrthoDB" id="5405781at2759"/>
<feature type="transmembrane region" description="Helical" evidence="1">
    <location>
        <begin position="308"/>
        <end position="328"/>
    </location>
</feature>
<proteinExistence type="predicted"/>
<gene>
    <name evidence="3" type="ORF">CC80DRAFT_119670</name>
</gene>
<name>A0A6A5TZY7_9PLEO</name>
<dbReference type="AlphaFoldDB" id="A0A6A5TZY7"/>
<evidence type="ECO:0000259" key="2">
    <source>
        <dbReference type="Pfam" id="PF01757"/>
    </source>
</evidence>
<protein>
    <recommendedName>
        <fullName evidence="2">Acyltransferase 3 domain-containing protein</fullName>
    </recommendedName>
</protein>
<keyword evidence="1" id="KW-1133">Transmembrane helix</keyword>
<feature type="transmembrane region" description="Helical" evidence="1">
    <location>
        <begin position="340"/>
        <end position="359"/>
    </location>
</feature>
<sequence length="442" mass="51121">MSGRENRQQNVKWVEGVRGVASFLVVVTHLARAWDYPLFWPADSEESTPRLLQLPILRVPFQGRIGVMMFSFLTGYVCAIKPLRQIKAGNTSGALTTLAKSAFRRPPRLIMPATIALIIAWAVTQLDGFAIAKICDSDWLRGSSPAREGGLSNELVRLLWEFQNSWINGTPAYDEHQWALLPLLKGAFLIYATLFATCYMKFRMRVLTVFVLWAWYWCSNQWKTETFECMFLFGVLLCDIGSEIEFRDYVNSRPQKRRIVQTVLIVLGLYVGSFPEGNIEWSAWSRGLEKFNFLFPRDNDPPKRWSAIAWHLIAIGFWLSPTLQTIFSNKLFMWLGRNSFAVYLTHGTLMRVVLVRFIYGFSSAPFSEEHPEGQEPIFHWVPRSQNWFVWTVAIPLWFGMLYVVAHMWTTYVDAWCAKATRWLEETMFESEDDEKSRVAGLV</sequence>
<feature type="transmembrane region" description="Helical" evidence="1">
    <location>
        <begin position="259"/>
        <end position="275"/>
    </location>
</feature>
<dbReference type="PANTHER" id="PTHR23028:SF128">
    <property type="entry name" value="ACYLTRANSFERASE 3 DOMAIN-CONTAINING PROTEIN"/>
    <property type="match status" value="1"/>
</dbReference>
<dbReference type="InterPro" id="IPR050879">
    <property type="entry name" value="Acyltransferase_3"/>
</dbReference>
<dbReference type="PANTHER" id="PTHR23028">
    <property type="entry name" value="ACETYLTRANSFERASE"/>
    <property type="match status" value="1"/>
</dbReference>